<feature type="non-terminal residue" evidence="3">
    <location>
        <position position="1"/>
    </location>
</feature>
<dbReference type="Pfam" id="PF26215">
    <property type="entry name" value="HTH_animal"/>
    <property type="match status" value="1"/>
</dbReference>
<dbReference type="Proteomes" id="UP000324091">
    <property type="component" value="Unassembled WGS sequence"/>
</dbReference>
<keyword evidence="4" id="KW-1185">Reference proteome</keyword>
<name>A0A5C6MFE0_9TELE</name>
<gene>
    <name evidence="3" type="ORF">D4764_0197150</name>
</gene>
<dbReference type="AlphaFoldDB" id="A0A5C6MFE0"/>
<evidence type="ECO:0000313" key="3">
    <source>
        <dbReference type="EMBL" id="TWW53916.1"/>
    </source>
</evidence>
<proteinExistence type="predicted"/>
<sequence length="266" mass="30839">GGTSVLSEDRNLTIEVYRKPTHTDQYLQFDSHHPLEHKLGVIRTLQHRAREIPTTSQGRKKEQDHIKTALKTCGYPDWAFTRTSRKRDLSKGEEEERNKRRSVSIPYLSGVSEKFRRILQKHDIPCQEECKELYIGETKQPLHRRMAQHRRATSSGQDSAVHLHLKESGHSFEDSQVRILAREDRWFERGVKEAIHVKLEKPSLNRGGGLRHFLSPTYNAVLHSFQQQNKHSHHSRRPSDSSPCDPADKGETPQQKLGERPDQRPC</sequence>
<dbReference type="InterPro" id="IPR058912">
    <property type="entry name" value="HTH_animal"/>
</dbReference>
<evidence type="ECO:0000259" key="2">
    <source>
        <dbReference type="Pfam" id="PF26215"/>
    </source>
</evidence>
<reference evidence="3 4" key="1">
    <citation type="submission" date="2019-04" db="EMBL/GenBank/DDBJ databases">
        <title>Chromosome genome assembly for Takifugu flavidus.</title>
        <authorList>
            <person name="Xiao S."/>
        </authorList>
    </citation>
    <scope>NUCLEOTIDE SEQUENCE [LARGE SCALE GENOMIC DNA]</scope>
    <source>
        <strain evidence="3">HTHZ2018</strain>
        <tissue evidence="3">Muscle</tissue>
    </source>
</reference>
<accession>A0A5C6MFE0</accession>
<protein>
    <recommendedName>
        <fullName evidence="2">Helix-turn-helix domain-containing protein</fullName>
    </recommendedName>
</protein>
<dbReference type="PANTHER" id="PTHR21301:SF11">
    <property type="entry name" value="GIY-YIG DOMAIN-CONTAINING PROTEIN"/>
    <property type="match status" value="1"/>
</dbReference>
<feature type="non-terminal residue" evidence="3">
    <location>
        <position position="266"/>
    </location>
</feature>
<dbReference type="EMBL" id="RHFK02000498">
    <property type="protein sequence ID" value="TWW53916.1"/>
    <property type="molecule type" value="Genomic_DNA"/>
</dbReference>
<feature type="compositionally biased region" description="Basic and acidic residues" evidence="1">
    <location>
        <begin position="246"/>
        <end position="266"/>
    </location>
</feature>
<comment type="caution">
    <text evidence="3">The sequence shown here is derived from an EMBL/GenBank/DDBJ whole genome shotgun (WGS) entry which is preliminary data.</text>
</comment>
<evidence type="ECO:0000256" key="1">
    <source>
        <dbReference type="SAM" id="MobiDB-lite"/>
    </source>
</evidence>
<dbReference type="CDD" id="cd10442">
    <property type="entry name" value="GIY-YIG_PLEs"/>
    <property type="match status" value="1"/>
</dbReference>
<feature type="domain" description="Helix-turn-helix" evidence="2">
    <location>
        <begin position="25"/>
        <end position="85"/>
    </location>
</feature>
<dbReference type="PANTHER" id="PTHR21301">
    <property type="entry name" value="REVERSE TRANSCRIPTASE"/>
    <property type="match status" value="1"/>
</dbReference>
<evidence type="ECO:0000313" key="4">
    <source>
        <dbReference type="Proteomes" id="UP000324091"/>
    </source>
</evidence>
<feature type="region of interest" description="Disordered" evidence="1">
    <location>
        <begin position="224"/>
        <end position="266"/>
    </location>
</feature>
<organism evidence="3 4">
    <name type="scientific">Takifugu flavidus</name>
    <name type="common">sansaifugu</name>
    <dbReference type="NCBI Taxonomy" id="433684"/>
    <lineage>
        <taxon>Eukaryota</taxon>
        <taxon>Metazoa</taxon>
        <taxon>Chordata</taxon>
        <taxon>Craniata</taxon>
        <taxon>Vertebrata</taxon>
        <taxon>Euteleostomi</taxon>
        <taxon>Actinopterygii</taxon>
        <taxon>Neopterygii</taxon>
        <taxon>Teleostei</taxon>
        <taxon>Neoteleostei</taxon>
        <taxon>Acanthomorphata</taxon>
        <taxon>Eupercaria</taxon>
        <taxon>Tetraodontiformes</taxon>
        <taxon>Tetradontoidea</taxon>
        <taxon>Tetraodontidae</taxon>
        <taxon>Takifugu</taxon>
    </lineage>
</organism>